<keyword evidence="1" id="KW-1133">Transmembrane helix</keyword>
<organism evidence="2 3">
    <name type="scientific">Cupriavidus pampae</name>
    <dbReference type="NCBI Taxonomy" id="659251"/>
    <lineage>
        <taxon>Bacteria</taxon>
        <taxon>Pseudomonadati</taxon>
        <taxon>Pseudomonadota</taxon>
        <taxon>Betaproteobacteria</taxon>
        <taxon>Burkholderiales</taxon>
        <taxon>Burkholderiaceae</taxon>
        <taxon>Cupriavidus</taxon>
    </lineage>
</organism>
<accession>A0ABM8Y082</accession>
<keyword evidence="3" id="KW-1185">Reference proteome</keyword>
<dbReference type="RefSeq" id="WP_223995384.1">
    <property type="nucleotide sequence ID" value="NZ_CAJZAG010000016.1"/>
</dbReference>
<feature type="transmembrane region" description="Helical" evidence="1">
    <location>
        <begin position="7"/>
        <end position="28"/>
    </location>
</feature>
<evidence type="ECO:0000256" key="1">
    <source>
        <dbReference type="SAM" id="Phobius"/>
    </source>
</evidence>
<protein>
    <recommendedName>
        <fullName evidence="4">DUF4760 domain-containing protein</fullName>
    </recommendedName>
</protein>
<sequence length="226" mass="25754">MRERIVIALLFLIFAGASLSFFYLGGISSETSGILANLGTGFIGTALTVLIVDWLYERRTCQASCRSIAISVMQELDHAIWVWQGDSRQFDIDELYTRISLAEPDDPFPPYTQNLFMRLGTRCVGFSTTKVDDLAFQPRLAFCIKQLSRLEQVRDANRDFDFVQFKSLLLNAVESLSEACNISRPQIIRLPVSAHRITSKEHQHYRHYGRQIDGSPQPIWTTFDPV</sequence>
<evidence type="ECO:0000313" key="3">
    <source>
        <dbReference type="Proteomes" id="UP000706525"/>
    </source>
</evidence>
<dbReference type="Proteomes" id="UP000706525">
    <property type="component" value="Unassembled WGS sequence"/>
</dbReference>
<gene>
    <name evidence="2" type="ORF">LMG32289_06271</name>
</gene>
<evidence type="ECO:0008006" key="4">
    <source>
        <dbReference type="Google" id="ProtNLM"/>
    </source>
</evidence>
<keyword evidence="1" id="KW-0472">Membrane</keyword>
<keyword evidence="1" id="KW-0812">Transmembrane</keyword>
<comment type="caution">
    <text evidence="2">The sequence shown here is derived from an EMBL/GenBank/DDBJ whole genome shotgun (WGS) entry which is preliminary data.</text>
</comment>
<dbReference type="EMBL" id="CAJZAG010000016">
    <property type="protein sequence ID" value="CAG9186121.1"/>
    <property type="molecule type" value="Genomic_DNA"/>
</dbReference>
<feature type="transmembrane region" description="Helical" evidence="1">
    <location>
        <begin position="34"/>
        <end position="56"/>
    </location>
</feature>
<reference evidence="2 3" key="1">
    <citation type="submission" date="2021-08" db="EMBL/GenBank/DDBJ databases">
        <authorList>
            <person name="Peeters C."/>
        </authorList>
    </citation>
    <scope>NUCLEOTIDE SEQUENCE [LARGE SCALE GENOMIC DNA]</scope>
    <source>
        <strain evidence="2 3">LMG 32289</strain>
    </source>
</reference>
<name>A0ABM8Y082_9BURK</name>
<proteinExistence type="predicted"/>
<evidence type="ECO:0000313" key="2">
    <source>
        <dbReference type="EMBL" id="CAG9186121.1"/>
    </source>
</evidence>